<evidence type="ECO:0008006" key="3">
    <source>
        <dbReference type="Google" id="ProtNLM"/>
    </source>
</evidence>
<organism evidence="1 2">
    <name type="scientific">Aspergillus leporis</name>
    <dbReference type="NCBI Taxonomy" id="41062"/>
    <lineage>
        <taxon>Eukaryota</taxon>
        <taxon>Fungi</taxon>
        <taxon>Dikarya</taxon>
        <taxon>Ascomycota</taxon>
        <taxon>Pezizomycotina</taxon>
        <taxon>Eurotiomycetes</taxon>
        <taxon>Eurotiomycetidae</taxon>
        <taxon>Eurotiales</taxon>
        <taxon>Aspergillaceae</taxon>
        <taxon>Aspergillus</taxon>
        <taxon>Aspergillus subgen. Circumdati</taxon>
    </lineage>
</organism>
<protein>
    <recommendedName>
        <fullName evidence="3">Fungal-specific transcription factor domain-containing protein</fullName>
    </recommendedName>
</protein>
<dbReference type="InterPro" id="IPR053178">
    <property type="entry name" value="Osmoadaptation_assoc"/>
</dbReference>
<gene>
    <name evidence="1" type="ORF">BDV29DRAFT_155835</name>
</gene>
<evidence type="ECO:0000313" key="2">
    <source>
        <dbReference type="Proteomes" id="UP000326565"/>
    </source>
</evidence>
<keyword evidence="2" id="KW-1185">Reference proteome</keyword>
<dbReference type="Proteomes" id="UP000326565">
    <property type="component" value="Unassembled WGS sequence"/>
</dbReference>
<name>A0A5N5X346_9EURO</name>
<accession>A0A5N5X346</accession>
<dbReference type="EMBL" id="ML732197">
    <property type="protein sequence ID" value="KAB8075223.1"/>
    <property type="molecule type" value="Genomic_DNA"/>
</dbReference>
<reference evidence="1 2" key="1">
    <citation type="submission" date="2019-04" db="EMBL/GenBank/DDBJ databases">
        <title>Friends and foes A comparative genomics study of 23 Aspergillus species from section Flavi.</title>
        <authorList>
            <consortium name="DOE Joint Genome Institute"/>
            <person name="Kjaerbolling I."/>
            <person name="Vesth T."/>
            <person name="Frisvad J.C."/>
            <person name="Nybo J.L."/>
            <person name="Theobald S."/>
            <person name="Kildgaard S."/>
            <person name="Isbrandt T."/>
            <person name="Kuo A."/>
            <person name="Sato A."/>
            <person name="Lyhne E.K."/>
            <person name="Kogle M.E."/>
            <person name="Wiebenga A."/>
            <person name="Kun R.S."/>
            <person name="Lubbers R.J."/>
            <person name="Makela M.R."/>
            <person name="Barry K."/>
            <person name="Chovatia M."/>
            <person name="Clum A."/>
            <person name="Daum C."/>
            <person name="Haridas S."/>
            <person name="He G."/>
            <person name="LaButti K."/>
            <person name="Lipzen A."/>
            <person name="Mondo S."/>
            <person name="Riley R."/>
            <person name="Salamov A."/>
            <person name="Simmons B.A."/>
            <person name="Magnuson J.K."/>
            <person name="Henrissat B."/>
            <person name="Mortensen U.H."/>
            <person name="Larsen T.O."/>
            <person name="Devries R.P."/>
            <person name="Grigoriev I.V."/>
            <person name="Machida M."/>
            <person name="Baker S.E."/>
            <person name="Andersen M.R."/>
        </authorList>
    </citation>
    <scope>NUCLEOTIDE SEQUENCE [LARGE SCALE GENOMIC DNA]</scope>
    <source>
        <strain evidence="1 2">CBS 151.66</strain>
    </source>
</reference>
<dbReference type="OrthoDB" id="194358at2759"/>
<dbReference type="PANTHER" id="PTHR38111:SF2">
    <property type="entry name" value="FINGER DOMAIN PROTEIN, PUTATIVE (AFU_ORTHOLOGUE AFUA_1G01560)-RELATED"/>
    <property type="match status" value="1"/>
</dbReference>
<evidence type="ECO:0000313" key="1">
    <source>
        <dbReference type="EMBL" id="KAB8075223.1"/>
    </source>
</evidence>
<dbReference type="AlphaFoldDB" id="A0A5N5X346"/>
<dbReference type="PANTHER" id="PTHR38111">
    <property type="entry name" value="ZN(2)-C6 FUNGAL-TYPE DOMAIN-CONTAINING PROTEIN-RELATED"/>
    <property type="match status" value="1"/>
</dbReference>
<sequence>MYHASIALGALDLSRKPLLSLPQERKDAALGALTAYHTSIAKFKTEVISNSIQQDANLWTTFFLGLFELMCDMTGEGWVKHFLYGTSKMLQLRGPEAYIAGSGRSFFLTVRVFEICRALIYPEPSFLYQPEWMSLMTKIWNEDINNTWHPKELLFDLMIECSSISHRVWGLLSPDSKCPNMHFHEGLLELAAEGFVVRSALSDWYASFQQWSVESGTPEYHPHSVLATTYFHAISIYLSGIFDYRFQFNEIPTPFISQTVVQDHVDAILEKTEVSLKTTNLAAVLFFFPLRVAGARVTTIRETESIRAMLREISTRGFVVADAFTADLKTLWRRKGI</sequence>
<dbReference type="Pfam" id="PF11951">
    <property type="entry name" value="Fungal_trans_2"/>
    <property type="match status" value="1"/>
</dbReference>
<proteinExistence type="predicted"/>
<dbReference type="InterPro" id="IPR021858">
    <property type="entry name" value="Fun_TF"/>
</dbReference>